<name>A0A0E9PIY2_ANGAN</name>
<proteinExistence type="predicted"/>
<dbReference type="EMBL" id="GBXM01104532">
    <property type="protein sequence ID" value="JAH04045.1"/>
    <property type="molecule type" value="Transcribed_RNA"/>
</dbReference>
<sequence length="40" mass="4602">MVPALAGLYYHRQQKGSKGQQDFKPRRVSGLTSEFCFLKE</sequence>
<protein>
    <submittedName>
        <fullName evidence="1">Uncharacterized protein</fullName>
    </submittedName>
</protein>
<accession>A0A0E9PIY2</accession>
<reference evidence="1" key="2">
    <citation type="journal article" date="2015" name="Fish Shellfish Immunol.">
        <title>Early steps in the European eel (Anguilla anguilla)-Vibrio vulnificus interaction in the gills: Role of the RtxA13 toxin.</title>
        <authorList>
            <person name="Callol A."/>
            <person name="Pajuelo D."/>
            <person name="Ebbesson L."/>
            <person name="Teles M."/>
            <person name="MacKenzie S."/>
            <person name="Amaro C."/>
        </authorList>
    </citation>
    <scope>NUCLEOTIDE SEQUENCE</scope>
</reference>
<reference evidence="1" key="1">
    <citation type="submission" date="2014-11" db="EMBL/GenBank/DDBJ databases">
        <authorList>
            <person name="Amaro Gonzalez C."/>
        </authorList>
    </citation>
    <scope>NUCLEOTIDE SEQUENCE</scope>
</reference>
<evidence type="ECO:0000313" key="1">
    <source>
        <dbReference type="EMBL" id="JAH04045.1"/>
    </source>
</evidence>
<dbReference type="AlphaFoldDB" id="A0A0E9PIY2"/>
<organism evidence="1">
    <name type="scientific">Anguilla anguilla</name>
    <name type="common">European freshwater eel</name>
    <name type="synonym">Muraena anguilla</name>
    <dbReference type="NCBI Taxonomy" id="7936"/>
    <lineage>
        <taxon>Eukaryota</taxon>
        <taxon>Metazoa</taxon>
        <taxon>Chordata</taxon>
        <taxon>Craniata</taxon>
        <taxon>Vertebrata</taxon>
        <taxon>Euteleostomi</taxon>
        <taxon>Actinopterygii</taxon>
        <taxon>Neopterygii</taxon>
        <taxon>Teleostei</taxon>
        <taxon>Anguilliformes</taxon>
        <taxon>Anguillidae</taxon>
        <taxon>Anguilla</taxon>
    </lineage>
</organism>